<evidence type="ECO:0000313" key="3">
    <source>
        <dbReference type="Proteomes" id="UP000001542"/>
    </source>
</evidence>
<proteinExistence type="predicted"/>
<reference evidence="2" key="1">
    <citation type="submission" date="2006-10" db="EMBL/GenBank/DDBJ databases">
        <authorList>
            <person name="Amadeo P."/>
            <person name="Zhao Q."/>
            <person name="Wortman J."/>
            <person name="Fraser-Liggett C."/>
            <person name="Carlton J."/>
        </authorList>
    </citation>
    <scope>NUCLEOTIDE SEQUENCE</scope>
    <source>
        <strain evidence="2">G3</strain>
    </source>
</reference>
<feature type="signal peptide" evidence="1">
    <location>
        <begin position="1"/>
        <end position="16"/>
    </location>
</feature>
<feature type="chain" id="PRO_5002643239" evidence="1">
    <location>
        <begin position="17"/>
        <end position="75"/>
    </location>
</feature>
<sequence>MFILFFICALFYSFRPRITKVRNGMFDDNQLSCVKNCMEGTRGRMTVEKRFRCGQYCKTRLGLPSESENDDTNAI</sequence>
<dbReference type="VEuPathDB" id="TrichDB:TVAGG3_0680520"/>
<dbReference type="SMR" id="A2DPH6"/>
<accession>A2DPH6</accession>
<protein>
    <submittedName>
        <fullName evidence="2">Uncharacterized protein</fullName>
    </submittedName>
</protein>
<dbReference type="InParanoid" id="A2DPH6"/>
<dbReference type="EMBL" id="DS113227">
    <property type="protein sequence ID" value="EAY17720.1"/>
    <property type="molecule type" value="Genomic_DNA"/>
</dbReference>
<dbReference type="RefSeq" id="XP_001329855.1">
    <property type="nucleotide sequence ID" value="XM_001329820.1"/>
</dbReference>
<organism evidence="2 3">
    <name type="scientific">Trichomonas vaginalis (strain ATCC PRA-98 / G3)</name>
    <dbReference type="NCBI Taxonomy" id="412133"/>
    <lineage>
        <taxon>Eukaryota</taxon>
        <taxon>Metamonada</taxon>
        <taxon>Parabasalia</taxon>
        <taxon>Trichomonadida</taxon>
        <taxon>Trichomonadidae</taxon>
        <taxon>Trichomonas</taxon>
    </lineage>
</organism>
<dbReference type="KEGG" id="tva:75666535"/>
<evidence type="ECO:0000256" key="1">
    <source>
        <dbReference type="SAM" id="SignalP"/>
    </source>
</evidence>
<evidence type="ECO:0000313" key="2">
    <source>
        <dbReference type="EMBL" id="EAY17720.1"/>
    </source>
</evidence>
<name>A2DPH6_TRIV3</name>
<reference evidence="2" key="2">
    <citation type="journal article" date="2007" name="Science">
        <title>Draft genome sequence of the sexually transmitted pathogen Trichomonas vaginalis.</title>
        <authorList>
            <person name="Carlton J.M."/>
            <person name="Hirt R.P."/>
            <person name="Silva J.C."/>
            <person name="Delcher A.L."/>
            <person name="Schatz M."/>
            <person name="Zhao Q."/>
            <person name="Wortman J.R."/>
            <person name="Bidwell S.L."/>
            <person name="Alsmark U.C.M."/>
            <person name="Besteiro S."/>
            <person name="Sicheritz-Ponten T."/>
            <person name="Noel C.J."/>
            <person name="Dacks J.B."/>
            <person name="Foster P.G."/>
            <person name="Simillion C."/>
            <person name="Van de Peer Y."/>
            <person name="Miranda-Saavedra D."/>
            <person name="Barton G.J."/>
            <person name="Westrop G.D."/>
            <person name="Mueller S."/>
            <person name="Dessi D."/>
            <person name="Fiori P.L."/>
            <person name="Ren Q."/>
            <person name="Paulsen I."/>
            <person name="Zhang H."/>
            <person name="Bastida-Corcuera F.D."/>
            <person name="Simoes-Barbosa A."/>
            <person name="Brown M.T."/>
            <person name="Hayes R.D."/>
            <person name="Mukherjee M."/>
            <person name="Okumura C.Y."/>
            <person name="Schneider R."/>
            <person name="Smith A.J."/>
            <person name="Vanacova S."/>
            <person name="Villalvazo M."/>
            <person name="Haas B.J."/>
            <person name="Pertea M."/>
            <person name="Feldblyum T.V."/>
            <person name="Utterback T.R."/>
            <person name="Shu C.L."/>
            <person name="Osoegawa K."/>
            <person name="de Jong P.J."/>
            <person name="Hrdy I."/>
            <person name="Horvathova L."/>
            <person name="Zubacova Z."/>
            <person name="Dolezal P."/>
            <person name="Malik S.B."/>
            <person name="Logsdon J.M. Jr."/>
            <person name="Henze K."/>
            <person name="Gupta A."/>
            <person name="Wang C.C."/>
            <person name="Dunne R.L."/>
            <person name="Upcroft J.A."/>
            <person name="Upcroft P."/>
            <person name="White O."/>
            <person name="Salzberg S.L."/>
            <person name="Tang P."/>
            <person name="Chiu C.-H."/>
            <person name="Lee Y.-S."/>
            <person name="Embley T.M."/>
            <person name="Coombs G.H."/>
            <person name="Mottram J.C."/>
            <person name="Tachezy J."/>
            <person name="Fraser-Liggett C.M."/>
            <person name="Johnson P.J."/>
        </authorList>
    </citation>
    <scope>NUCLEOTIDE SEQUENCE [LARGE SCALE GENOMIC DNA]</scope>
    <source>
        <strain evidence="2">G3</strain>
    </source>
</reference>
<dbReference type="VEuPathDB" id="TrichDB:TVAG_170340"/>
<keyword evidence="3" id="KW-1185">Reference proteome</keyword>
<keyword evidence="1" id="KW-0732">Signal</keyword>
<gene>
    <name evidence="2" type="ORF">TVAG_170340</name>
</gene>
<dbReference type="Proteomes" id="UP000001542">
    <property type="component" value="Unassembled WGS sequence"/>
</dbReference>
<dbReference type="AlphaFoldDB" id="A2DPH6"/>